<name>A0A542XGA1_9MICO</name>
<dbReference type="EMBL" id="VFOK01000001">
    <property type="protein sequence ID" value="TQL34846.1"/>
    <property type="molecule type" value="Genomic_DNA"/>
</dbReference>
<gene>
    <name evidence="1" type="ORF">FB554_3027</name>
</gene>
<organism evidence="1 2">
    <name type="scientific">Barrientosiimonas humi</name>
    <dbReference type="NCBI Taxonomy" id="999931"/>
    <lineage>
        <taxon>Bacteria</taxon>
        <taxon>Bacillati</taxon>
        <taxon>Actinomycetota</taxon>
        <taxon>Actinomycetes</taxon>
        <taxon>Micrococcales</taxon>
        <taxon>Dermacoccaceae</taxon>
        <taxon>Barrientosiimonas</taxon>
    </lineage>
</organism>
<dbReference type="Proteomes" id="UP000318336">
    <property type="component" value="Unassembled WGS sequence"/>
</dbReference>
<sequence>MPRTFAATPEGAEKFVRHYVDVYRKVAGNPAQWQEFQSLGTVGCVPCSDLSREIELDDRFDRRQTGKVLTLGSVRALPQKASDPADVVTVDADVRQHPGRIVDSSGSTVETIAEARLISRFKLNLTDTAWIVADIDNRTK</sequence>
<evidence type="ECO:0008006" key="3">
    <source>
        <dbReference type="Google" id="ProtNLM"/>
    </source>
</evidence>
<keyword evidence="2" id="KW-1185">Reference proteome</keyword>
<evidence type="ECO:0000313" key="1">
    <source>
        <dbReference type="EMBL" id="TQL34846.1"/>
    </source>
</evidence>
<protein>
    <recommendedName>
        <fullName evidence="3">NTF2 fold immunity protein of polymorphic toxin system component</fullName>
    </recommendedName>
</protein>
<evidence type="ECO:0000313" key="2">
    <source>
        <dbReference type="Proteomes" id="UP000318336"/>
    </source>
</evidence>
<dbReference type="AlphaFoldDB" id="A0A542XGA1"/>
<comment type="caution">
    <text evidence="1">The sequence shown here is derived from an EMBL/GenBank/DDBJ whole genome shotgun (WGS) entry which is preliminary data.</text>
</comment>
<accession>A0A542XGA1</accession>
<proteinExistence type="predicted"/>
<reference evidence="1 2" key="1">
    <citation type="submission" date="2019-06" db="EMBL/GenBank/DDBJ databases">
        <title>Sequencing the genomes of 1000 actinobacteria strains.</title>
        <authorList>
            <person name="Klenk H.-P."/>
        </authorList>
    </citation>
    <scope>NUCLEOTIDE SEQUENCE [LARGE SCALE GENOMIC DNA]</scope>
    <source>
        <strain evidence="1 2">DSM 24617</strain>
    </source>
</reference>